<dbReference type="HAMAP" id="MF_01265">
    <property type="entry name" value="NadX"/>
    <property type="match status" value="1"/>
</dbReference>
<dbReference type="RefSeq" id="WP_111419347.1">
    <property type="nucleotide sequence ID" value="NZ_NPEX01000069.1"/>
</dbReference>
<dbReference type="NCBIfam" id="NF009828">
    <property type="entry name" value="PRK13303.1-3"/>
    <property type="match status" value="1"/>
</dbReference>
<dbReference type="InterPro" id="IPR020626">
    <property type="entry name" value="Asp_DH_prok"/>
</dbReference>
<keyword evidence="3 6" id="KW-0521">NADP</keyword>
<dbReference type="GO" id="GO:0033735">
    <property type="term" value="F:aspartate dehydrogenase [NAD(P)+] activity"/>
    <property type="evidence" value="ECO:0007669"/>
    <property type="project" value="UniProtKB-EC"/>
</dbReference>
<comment type="catalytic activity">
    <reaction evidence="6">
        <text>L-aspartate + NAD(+) + H2O = oxaloacetate + NH4(+) + NADH + H(+)</text>
        <dbReference type="Rhea" id="RHEA:11788"/>
        <dbReference type="ChEBI" id="CHEBI:15377"/>
        <dbReference type="ChEBI" id="CHEBI:15378"/>
        <dbReference type="ChEBI" id="CHEBI:16452"/>
        <dbReference type="ChEBI" id="CHEBI:28938"/>
        <dbReference type="ChEBI" id="CHEBI:29991"/>
        <dbReference type="ChEBI" id="CHEBI:57540"/>
        <dbReference type="ChEBI" id="CHEBI:57945"/>
        <dbReference type="EC" id="1.4.1.21"/>
    </reaction>
</comment>
<evidence type="ECO:0000256" key="3">
    <source>
        <dbReference type="ARBA" id="ARBA00022857"/>
    </source>
</evidence>
<name>A0A327KYA7_9BRAD</name>
<sequence>MRLGLIGYGAIARTLLGTLAAQHGGAPAELVVLCRPGARARAEAVLSDHPALQWRVVETCDALLAESPDLVVEAAGHEAVRQHGAAVLAAGTDLVIASIGALADATLHADLRAAAERSGARLHLPAGAVGGIDILAAARLGGIDAVTYTSRKPPAAWAGTPAEGLVDLATLDREAILFEGDARAAARTYPKNANVAATIALAGIGFERTRVRLVADPAVAGNVHELTLRAACADVDLRVAGRPSPDNPKTSLSTGYSIARAVLNRIAAEVI</sequence>
<evidence type="ECO:0000256" key="6">
    <source>
        <dbReference type="HAMAP-Rule" id="MF_01265"/>
    </source>
</evidence>
<keyword evidence="4 6" id="KW-0560">Oxidoreductase</keyword>
<dbReference type="EC" id="1.4.1.21" evidence="6"/>
<dbReference type="GO" id="GO:0009435">
    <property type="term" value="P:NAD+ biosynthetic process"/>
    <property type="evidence" value="ECO:0007669"/>
    <property type="project" value="UniProtKB-UniRule"/>
</dbReference>
<organism evidence="9 10">
    <name type="scientific">Rhodoplanes roseus</name>
    <dbReference type="NCBI Taxonomy" id="29409"/>
    <lineage>
        <taxon>Bacteria</taxon>
        <taxon>Pseudomonadati</taxon>
        <taxon>Pseudomonadota</taxon>
        <taxon>Alphaproteobacteria</taxon>
        <taxon>Hyphomicrobiales</taxon>
        <taxon>Nitrobacteraceae</taxon>
        <taxon>Rhodoplanes</taxon>
    </lineage>
</organism>
<gene>
    <name evidence="6" type="primary">nadX</name>
    <name evidence="9" type="ORF">CH341_12395</name>
</gene>
<keyword evidence="5 6" id="KW-0520">NAD</keyword>
<dbReference type="Proteomes" id="UP000249130">
    <property type="component" value="Unassembled WGS sequence"/>
</dbReference>
<dbReference type="GO" id="GO:0051287">
    <property type="term" value="F:NAD binding"/>
    <property type="evidence" value="ECO:0007669"/>
    <property type="project" value="UniProtKB-UniRule"/>
</dbReference>
<comment type="similarity">
    <text evidence="1 6">Belongs to the L-aspartate dehydrogenase family.</text>
</comment>
<feature type="binding site" evidence="6">
    <location>
        <position position="194"/>
    </location>
    <ligand>
        <name>NAD(+)</name>
        <dbReference type="ChEBI" id="CHEBI:57540"/>
    </ligand>
</feature>
<feature type="active site" evidence="6">
    <location>
        <position position="224"/>
    </location>
</feature>
<comment type="function">
    <text evidence="6">Specifically catalyzes the NAD or NADP-dependent dehydrogenation of L-aspartate to iminoaspartate.</text>
</comment>
<dbReference type="NCBIfam" id="NF009829">
    <property type="entry name" value="PRK13303.1-4"/>
    <property type="match status" value="1"/>
</dbReference>
<dbReference type="UniPathway" id="UPA00253">
    <property type="reaction ID" value="UER00456"/>
</dbReference>
<comment type="miscellaneous">
    <text evidence="6">The iminoaspartate product is unstable in aqueous solution and can decompose to oxaloacetate and ammonia.</text>
</comment>
<dbReference type="AlphaFoldDB" id="A0A327KYA7"/>
<dbReference type="SUPFAM" id="SSF55347">
    <property type="entry name" value="Glyceraldehyde-3-phosphate dehydrogenase-like, C-terminal domain"/>
    <property type="match status" value="1"/>
</dbReference>
<dbReference type="Pfam" id="PF03447">
    <property type="entry name" value="NAD_binding_3"/>
    <property type="match status" value="1"/>
</dbReference>
<feature type="domain" description="Aspartate/homoserine dehydrogenase NAD-binding" evidence="8">
    <location>
        <begin position="7"/>
        <end position="125"/>
    </location>
</feature>
<evidence type="ECO:0000313" key="9">
    <source>
        <dbReference type="EMBL" id="RAI43829.1"/>
    </source>
</evidence>
<dbReference type="OrthoDB" id="8456681at2"/>
<accession>A0A327KYA7</accession>
<dbReference type="NCBIfam" id="NF009827">
    <property type="entry name" value="PRK13303.1-2"/>
    <property type="match status" value="1"/>
</dbReference>
<comment type="pathway">
    <text evidence="6">Cofactor biosynthesis; NAD(+) biosynthesis; iminoaspartate from L-aspartate (dehydrogenase route): step 1/1.</text>
</comment>
<dbReference type="PANTHER" id="PTHR31873">
    <property type="entry name" value="L-ASPARTATE DEHYDROGENASE-RELATED"/>
    <property type="match status" value="1"/>
</dbReference>
<dbReference type="GO" id="GO:0050661">
    <property type="term" value="F:NADP binding"/>
    <property type="evidence" value="ECO:0007669"/>
    <property type="project" value="UniProtKB-UniRule"/>
</dbReference>
<evidence type="ECO:0000313" key="10">
    <source>
        <dbReference type="Proteomes" id="UP000249130"/>
    </source>
</evidence>
<feature type="domain" description="Aspartate dehydrogenase" evidence="7">
    <location>
        <begin position="172"/>
        <end position="258"/>
    </location>
</feature>
<keyword evidence="10" id="KW-1185">Reference proteome</keyword>
<evidence type="ECO:0000256" key="1">
    <source>
        <dbReference type="ARBA" id="ARBA00008331"/>
    </source>
</evidence>
<dbReference type="InterPro" id="IPR005106">
    <property type="entry name" value="Asp/hSer_DH_NAD-bd"/>
</dbReference>
<evidence type="ECO:0000256" key="2">
    <source>
        <dbReference type="ARBA" id="ARBA00022642"/>
    </source>
</evidence>
<dbReference type="EMBL" id="NPEX01000069">
    <property type="protein sequence ID" value="RAI43829.1"/>
    <property type="molecule type" value="Genomic_DNA"/>
</dbReference>
<comment type="caution">
    <text evidence="9">The sequence shown here is derived from an EMBL/GenBank/DDBJ whole genome shotgun (WGS) entry which is preliminary data.</text>
</comment>
<evidence type="ECO:0000259" key="7">
    <source>
        <dbReference type="Pfam" id="PF01958"/>
    </source>
</evidence>
<evidence type="ECO:0000256" key="4">
    <source>
        <dbReference type="ARBA" id="ARBA00023002"/>
    </source>
</evidence>
<dbReference type="SUPFAM" id="SSF51735">
    <property type="entry name" value="NAD(P)-binding Rossmann-fold domains"/>
    <property type="match status" value="1"/>
</dbReference>
<evidence type="ECO:0000256" key="5">
    <source>
        <dbReference type="ARBA" id="ARBA00023027"/>
    </source>
</evidence>
<dbReference type="Gene3D" id="3.40.50.720">
    <property type="entry name" value="NAD(P)-binding Rossmann-like Domain"/>
    <property type="match status" value="1"/>
</dbReference>
<dbReference type="GO" id="GO:0016639">
    <property type="term" value="F:oxidoreductase activity, acting on the CH-NH2 group of donors, NAD or NADP as acceptor"/>
    <property type="evidence" value="ECO:0007669"/>
    <property type="project" value="UniProtKB-UniRule"/>
</dbReference>
<dbReference type="Gene3D" id="3.30.360.10">
    <property type="entry name" value="Dihydrodipicolinate Reductase, domain 2"/>
    <property type="match status" value="1"/>
</dbReference>
<dbReference type="InterPro" id="IPR036291">
    <property type="entry name" value="NAD(P)-bd_dom_sf"/>
</dbReference>
<proteinExistence type="inferred from homology"/>
<feature type="binding site" evidence="6">
    <location>
        <position position="128"/>
    </location>
    <ligand>
        <name>NAD(+)</name>
        <dbReference type="ChEBI" id="CHEBI:57540"/>
    </ligand>
</feature>
<dbReference type="Pfam" id="PF01958">
    <property type="entry name" value="Asp_DH_C"/>
    <property type="match status" value="1"/>
</dbReference>
<reference evidence="9 10" key="1">
    <citation type="submission" date="2017-07" db="EMBL/GenBank/DDBJ databases">
        <title>Draft Genome Sequences of Select Purple Nonsulfur Bacteria.</title>
        <authorList>
            <person name="Lasarre B."/>
            <person name="Mckinlay J.B."/>
        </authorList>
    </citation>
    <scope>NUCLEOTIDE SEQUENCE [LARGE SCALE GENOMIC DNA]</scope>
    <source>
        <strain evidence="9 10">DSM 5909</strain>
    </source>
</reference>
<protein>
    <recommendedName>
        <fullName evidence="6">L-aspartate dehydrogenase</fullName>
        <ecNumber evidence="6">1.4.1.21</ecNumber>
    </recommendedName>
</protein>
<dbReference type="PIRSF" id="PIRSF005227">
    <property type="entry name" value="Asp_dh_NAD_syn"/>
    <property type="match status" value="1"/>
</dbReference>
<dbReference type="InterPro" id="IPR002811">
    <property type="entry name" value="Asp_DH"/>
</dbReference>
<dbReference type="InterPro" id="IPR011182">
    <property type="entry name" value="L-Asp_DH"/>
</dbReference>
<keyword evidence="2 6" id="KW-0662">Pyridine nucleotide biosynthesis</keyword>
<comment type="catalytic activity">
    <reaction evidence="6">
        <text>L-aspartate + NADP(+) + H2O = oxaloacetate + NH4(+) + NADPH + H(+)</text>
        <dbReference type="Rhea" id="RHEA:11784"/>
        <dbReference type="ChEBI" id="CHEBI:15377"/>
        <dbReference type="ChEBI" id="CHEBI:15378"/>
        <dbReference type="ChEBI" id="CHEBI:16452"/>
        <dbReference type="ChEBI" id="CHEBI:28938"/>
        <dbReference type="ChEBI" id="CHEBI:29991"/>
        <dbReference type="ChEBI" id="CHEBI:57783"/>
        <dbReference type="ChEBI" id="CHEBI:58349"/>
        <dbReference type="EC" id="1.4.1.21"/>
    </reaction>
</comment>
<dbReference type="PANTHER" id="PTHR31873:SF6">
    <property type="entry name" value="ASPARTATE DEHYDROGENASE DOMAIN-CONTAINING PROTEIN"/>
    <property type="match status" value="1"/>
</dbReference>
<evidence type="ECO:0000259" key="8">
    <source>
        <dbReference type="Pfam" id="PF03447"/>
    </source>
</evidence>